<evidence type="ECO:0000313" key="3">
    <source>
        <dbReference type="Proteomes" id="UP000326757"/>
    </source>
</evidence>
<evidence type="ECO:0008006" key="4">
    <source>
        <dbReference type="Google" id="ProtNLM"/>
    </source>
</evidence>
<name>A0A5N6JY89_MONLA</name>
<protein>
    <recommendedName>
        <fullName evidence="4">LAGLIDADG endonuclease</fullName>
    </recommendedName>
</protein>
<evidence type="ECO:0000256" key="1">
    <source>
        <dbReference type="SAM" id="SignalP"/>
    </source>
</evidence>
<evidence type="ECO:0000313" key="2">
    <source>
        <dbReference type="EMBL" id="KAB8293970.1"/>
    </source>
</evidence>
<sequence>MLKEFYNSHQLLMLCMLLWYHQYHQTWPAVSISSKSSSYHLPLHRLSPFAHDHIDHLCMQLLYYLTPVPNPKYRPIITKKQLLFPFPCHAPKKTSYRLSEKMKSLCKGIKSSLPFPEVHQTKWIWGLPKRSISRR</sequence>
<keyword evidence="1" id="KW-0732">Signal</keyword>
<dbReference type="AlphaFoldDB" id="A0A5N6JY89"/>
<feature type="signal peptide" evidence="1">
    <location>
        <begin position="1"/>
        <end position="25"/>
    </location>
</feature>
<keyword evidence="3" id="KW-1185">Reference proteome</keyword>
<reference evidence="2 3" key="1">
    <citation type="submission" date="2019-06" db="EMBL/GenBank/DDBJ databases">
        <title>Genome Sequence of the Brown Rot Fungal Pathogen Monilinia laxa.</title>
        <authorList>
            <person name="De Miccolis Angelini R.M."/>
            <person name="Landi L."/>
            <person name="Abate D."/>
            <person name="Pollastro S."/>
            <person name="Romanazzi G."/>
            <person name="Faretra F."/>
        </authorList>
    </citation>
    <scope>NUCLEOTIDE SEQUENCE [LARGE SCALE GENOMIC DNA]</scope>
    <source>
        <strain evidence="2 3">Mlax316</strain>
    </source>
</reference>
<proteinExistence type="predicted"/>
<dbReference type="Proteomes" id="UP000326757">
    <property type="component" value="Unassembled WGS sequence"/>
</dbReference>
<accession>A0A5N6JY89</accession>
<organism evidence="2 3">
    <name type="scientific">Monilinia laxa</name>
    <name type="common">Brown rot fungus</name>
    <name type="synonym">Sclerotinia laxa</name>
    <dbReference type="NCBI Taxonomy" id="61186"/>
    <lineage>
        <taxon>Eukaryota</taxon>
        <taxon>Fungi</taxon>
        <taxon>Dikarya</taxon>
        <taxon>Ascomycota</taxon>
        <taxon>Pezizomycotina</taxon>
        <taxon>Leotiomycetes</taxon>
        <taxon>Helotiales</taxon>
        <taxon>Sclerotiniaceae</taxon>
        <taxon>Monilinia</taxon>
    </lineage>
</organism>
<feature type="chain" id="PRO_5024837341" description="LAGLIDADG endonuclease" evidence="1">
    <location>
        <begin position="26"/>
        <end position="135"/>
    </location>
</feature>
<dbReference type="EMBL" id="VIGI01000011">
    <property type="protein sequence ID" value="KAB8293970.1"/>
    <property type="molecule type" value="Genomic_DNA"/>
</dbReference>
<gene>
    <name evidence="2" type="ORF">EYC80_009438</name>
</gene>
<comment type="caution">
    <text evidence="2">The sequence shown here is derived from an EMBL/GenBank/DDBJ whole genome shotgun (WGS) entry which is preliminary data.</text>
</comment>